<evidence type="ECO:0000256" key="4">
    <source>
        <dbReference type="ARBA" id="ARBA00022692"/>
    </source>
</evidence>
<evidence type="ECO:0000256" key="7">
    <source>
        <dbReference type="ARBA" id="ARBA00023237"/>
    </source>
</evidence>
<dbReference type="Gene3D" id="2.40.160.60">
    <property type="entry name" value="Outer membrane protein transport protein (OMPP1/FadL/TodX)"/>
    <property type="match status" value="1"/>
</dbReference>
<dbReference type="InterPro" id="IPR005017">
    <property type="entry name" value="OMPP1/FadL/TodX"/>
</dbReference>
<dbReference type="Proteomes" id="UP000515733">
    <property type="component" value="Chromosome"/>
</dbReference>
<evidence type="ECO:0000256" key="6">
    <source>
        <dbReference type="ARBA" id="ARBA00023136"/>
    </source>
</evidence>
<reference evidence="8 9" key="1">
    <citation type="submission" date="2020-03" db="EMBL/GenBank/DDBJ databases">
        <authorList>
            <consortium name="Genoscope - CEA"/>
            <person name="William W."/>
        </authorList>
    </citation>
    <scope>NUCLEOTIDE SEQUENCE [LARGE SCALE GENOMIC DNA]</scope>
    <source>
        <strain evidence="9">DSM 16959</strain>
    </source>
</reference>
<sequence length="467" mass="49798">MFQKTAVLKLIPGLMLGALSTMAGHAGASGFQLLEQNASGIGNAFAGSAAVAEDASTVFFNPAGMSLLPAKRHFSVSLDMVRPQAKFSNDGSTAPLGITRLGGDGGDAGGWEPVPAAYFVMPINERWTFGMGVGAPFGLATDYDKDWRGRFHATKSSVKTINFNPSVSYRLNDQVALGFGANYQKLDAQLASAANVSAALCANPALAALCGAGALNDQEATVRVKGSDWTWGYNLGAIIQLSQQTRLGLAYRSSVKYHVTGSTRFDKPTIAAGGLISAGTAAFLNGSLAASTTLADGPVKLDIELPDTFTLSLTHRLDERWELLGDLAWTGWAKIQSLDIYRSNGTLLSTTPEHWRNTLRLALGANYQLDPATKLRLGLAYDQSPVDQDDYRTPRLPDHNRTWLSIGAQYKLTADSMLDVGYAHLFINKASIHDNGHSAANQASRGLLSGSYDNAVDILGIQYSLAF</sequence>
<keyword evidence="6" id="KW-0472">Membrane</keyword>
<dbReference type="GO" id="GO:0009279">
    <property type="term" value="C:cell outer membrane"/>
    <property type="evidence" value="ECO:0007669"/>
    <property type="project" value="UniProtKB-SubCell"/>
</dbReference>
<evidence type="ECO:0000313" key="8">
    <source>
        <dbReference type="EMBL" id="CAB1370914.1"/>
    </source>
</evidence>
<evidence type="ECO:0000256" key="3">
    <source>
        <dbReference type="ARBA" id="ARBA00022452"/>
    </source>
</evidence>
<keyword evidence="5" id="KW-0732">Signal</keyword>
<evidence type="ECO:0000256" key="5">
    <source>
        <dbReference type="ARBA" id="ARBA00022729"/>
    </source>
</evidence>
<dbReference type="Pfam" id="PF03349">
    <property type="entry name" value="Toluene_X"/>
    <property type="match status" value="1"/>
</dbReference>
<dbReference type="KEGG" id="doe:DENOEST_3760"/>
<protein>
    <submittedName>
        <fullName evidence="8">Putative long-chain fatty acid transport protein</fullName>
    </submittedName>
</protein>
<evidence type="ECO:0000256" key="1">
    <source>
        <dbReference type="ARBA" id="ARBA00004571"/>
    </source>
</evidence>
<keyword evidence="9" id="KW-1185">Reference proteome</keyword>
<keyword evidence="7" id="KW-0998">Cell outer membrane</keyword>
<organism evidence="8 9">
    <name type="scientific">Denitratisoma oestradiolicum</name>
    <dbReference type="NCBI Taxonomy" id="311182"/>
    <lineage>
        <taxon>Bacteria</taxon>
        <taxon>Pseudomonadati</taxon>
        <taxon>Pseudomonadota</taxon>
        <taxon>Betaproteobacteria</taxon>
        <taxon>Nitrosomonadales</taxon>
        <taxon>Sterolibacteriaceae</taxon>
        <taxon>Denitratisoma</taxon>
    </lineage>
</organism>
<proteinExistence type="inferred from homology"/>
<accession>A0A6S6XY45</accession>
<name>A0A6S6XY45_9PROT</name>
<keyword evidence="3" id="KW-1134">Transmembrane beta strand</keyword>
<dbReference type="PANTHER" id="PTHR35093:SF3">
    <property type="entry name" value="LONG-CHAIN FATTY ACID TRANSPORT PROTEIN"/>
    <property type="match status" value="1"/>
</dbReference>
<dbReference type="GO" id="GO:0015483">
    <property type="term" value="F:long-chain fatty acid transporting porin activity"/>
    <property type="evidence" value="ECO:0007669"/>
    <property type="project" value="TreeGrafter"/>
</dbReference>
<gene>
    <name evidence="8" type="ORF">DENOEST_3760</name>
</gene>
<evidence type="ECO:0000313" key="9">
    <source>
        <dbReference type="Proteomes" id="UP000515733"/>
    </source>
</evidence>
<keyword evidence="4" id="KW-0812">Transmembrane</keyword>
<dbReference type="SUPFAM" id="SSF56935">
    <property type="entry name" value="Porins"/>
    <property type="match status" value="1"/>
</dbReference>
<dbReference type="AlphaFoldDB" id="A0A6S6XY45"/>
<comment type="similarity">
    <text evidence="2">Belongs to the OmpP1/FadL family.</text>
</comment>
<comment type="subcellular location">
    <subcellularLocation>
        <location evidence="1">Cell outer membrane</location>
        <topology evidence="1">Multi-pass membrane protein</topology>
    </subcellularLocation>
</comment>
<dbReference type="OrthoDB" id="19849at2"/>
<dbReference type="EMBL" id="LR778301">
    <property type="protein sequence ID" value="CAB1370914.1"/>
    <property type="molecule type" value="Genomic_DNA"/>
</dbReference>
<dbReference type="RefSeq" id="WP_145770444.1">
    <property type="nucleotide sequence ID" value="NZ_LR778301.1"/>
</dbReference>
<evidence type="ECO:0000256" key="2">
    <source>
        <dbReference type="ARBA" id="ARBA00008163"/>
    </source>
</evidence>
<dbReference type="PANTHER" id="PTHR35093">
    <property type="entry name" value="OUTER MEMBRANE PROTEIN NMB0088-RELATED"/>
    <property type="match status" value="1"/>
</dbReference>